<dbReference type="InterPro" id="IPR057766">
    <property type="entry name" value="Znf-C2H2_OTU1-like_C"/>
</dbReference>
<dbReference type="OrthoDB" id="65596at2759"/>
<feature type="domain" description="OTU" evidence="10">
    <location>
        <begin position="144"/>
        <end position="215"/>
    </location>
</feature>
<evidence type="ECO:0000256" key="5">
    <source>
        <dbReference type="ARBA" id="ARBA00022786"/>
    </source>
</evidence>
<protein>
    <recommendedName>
        <fullName evidence="9">Ubiquitin thioesterase OTU</fullName>
        <ecNumber evidence="9">3.4.19.12</ecNumber>
    </recommendedName>
</protein>
<dbReference type="GO" id="GO:0005634">
    <property type="term" value="C:nucleus"/>
    <property type="evidence" value="ECO:0007669"/>
    <property type="project" value="TreeGrafter"/>
</dbReference>
<dbReference type="Proteomes" id="UP000242875">
    <property type="component" value="Unassembled WGS sequence"/>
</dbReference>
<dbReference type="Gene3D" id="3.90.70.80">
    <property type="match status" value="1"/>
</dbReference>
<dbReference type="PANTHER" id="PTHR13312:SF0">
    <property type="entry name" value="UBIQUITIN THIOESTERASE OTU1"/>
    <property type="match status" value="1"/>
</dbReference>
<reference evidence="13 14" key="1">
    <citation type="journal article" date="2017" name="Mycologia">
        <title>Bifiguratus adelaidae, gen. et sp. nov., a new member of Mucoromycotina in endophytic and soil-dwelling habitats.</title>
        <authorList>
            <person name="Torres-Cruz T.J."/>
            <person name="Billingsley Tobias T.L."/>
            <person name="Almatruk M."/>
            <person name="Hesse C."/>
            <person name="Kuske C.R."/>
            <person name="Desiro A."/>
            <person name="Benucci G.M."/>
            <person name="Bonito G."/>
            <person name="Stajich J.E."/>
            <person name="Dunlap C."/>
            <person name="Arnold A.E."/>
            <person name="Porras-Alfaro A."/>
        </authorList>
    </citation>
    <scope>NUCLEOTIDE SEQUENCE [LARGE SCALE GENOMIC DNA]</scope>
    <source>
        <strain evidence="13 14">AZ0501</strain>
    </source>
</reference>
<keyword evidence="6 9" id="KW-0378">Hydrolase</keyword>
<dbReference type="GO" id="GO:0036503">
    <property type="term" value="P:ERAD pathway"/>
    <property type="evidence" value="ECO:0007669"/>
    <property type="project" value="TreeGrafter"/>
</dbReference>
<dbReference type="GO" id="GO:0004843">
    <property type="term" value="F:cysteine-type deubiquitinase activity"/>
    <property type="evidence" value="ECO:0007669"/>
    <property type="project" value="UniProtKB-UniRule"/>
</dbReference>
<comment type="caution">
    <text evidence="13">The sequence shown here is derived from an EMBL/GenBank/DDBJ whole genome shotgun (WGS) entry which is preliminary data.</text>
</comment>
<dbReference type="InterPro" id="IPR048857">
    <property type="entry name" value="OTU1_Ubl"/>
</dbReference>
<dbReference type="CDD" id="cd22745">
    <property type="entry name" value="OTU_OTU1"/>
    <property type="match status" value="1"/>
</dbReference>
<evidence type="ECO:0000256" key="4">
    <source>
        <dbReference type="ARBA" id="ARBA00022771"/>
    </source>
</evidence>
<accession>A0A261Y618</accession>
<keyword evidence="7 9" id="KW-0788">Thiol protease</keyword>
<keyword evidence="8" id="KW-0862">Zinc</keyword>
<feature type="domain" description="OTU1-like C-terminal C2H2-type zinc finger" evidence="12">
    <location>
        <begin position="287"/>
        <end position="320"/>
    </location>
</feature>
<keyword evidence="14" id="KW-1185">Reference proteome</keyword>
<evidence type="ECO:0000256" key="6">
    <source>
        <dbReference type="ARBA" id="ARBA00022801"/>
    </source>
</evidence>
<dbReference type="GO" id="GO:0016579">
    <property type="term" value="P:protein deubiquitination"/>
    <property type="evidence" value="ECO:0007669"/>
    <property type="project" value="TreeGrafter"/>
</dbReference>
<evidence type="ECO:0000313" key="13">
    <source>
        <dbReference type="EMBL" id="OZJ06042.1"/>
    </source>
</evidence>
<comment type="function">
    <text evidence="9">Hydrolase that can remove conjugated ubiquitin from proteins and may therefore play an important regulatory role at the level of protein turnover by preventing degradation.</text>
</comment>
<keyword evidence="2" id="KW-0645">Protease</keyword>
<dbReference type="Pfam" id="PF24560">
    <property type="entry name" value="zf-C2H2_OTU1_C"/>
    <property type="match status" value="1"/>
</dbReference>
<dbReference type="GO" id="GO:0005829">
    <property type="term" value="C:cytosol"/>
    <property type="evidence" value="ECO:0007669"/>
    <property type="project" value="TreeGrafter"/>
</dbReference>
<dbReference type="GO" id="GO:0030968">
    <property type="term" value="P:endoplasmic reticulum unfolded protein response"/>
    <property type="evidence" value="ECO:0007669"/>
    <property type="project" value="TreeGrafter"/>
</dbReference>
<evidence type="ECO:0000256" key="8">
    <source>
        <dbReference type="ARBA" id="ARBA00022833"/>
    </source>
</evidence>
<evidence type="ECO:0000259" key="11">
    <source>
        <dbReference type="Pfam" id="PF21403"/>
    </source>
</evidence>
<keyword evidence="9" id="KW-0963">Cytoplasm</keyword>
<dbReference type="Pfam" id="PF21403">
    <property type="entry name" value="OTU1_UBXL"/>
    <property type="match status" value="1"/>
</dbReference>
<evidence type="ECO:0000256" key="7">
    <source>
        <dbReference type="ARBA" id="ARBA00022807"/>
    </source>
</evidence>
<evidence type="ECO:0000256" key="2">
    <source>
        <dbReference type="ARBA" id="ARBA00022670"/>
    </source>
</evidence>
<organism evidence="13 14">
    <name type="scientific">Bifiguratus adelaidae</name>
    <dbReference type="NCBI Taxonomy" id="1938954"/>
    <lineage>
        <taxon>Eukaryota</taxon>
        <taxon>Fungi</taxon>
        <taxon>Fungi incertae sedis</taxon>
        <taxon>Mucoromycota</taxon>
        <taxon>Mucoromycotina</taxon>
        <taxon>Endogonomycetes</taxon>
        <taxon>Endogonales</taxon>
        <taxon>Endogonales incertae sedis</taxon>
        <taxon>Bifiguratus</taxon>
    </lineage>
</organism>
<evidence type="ECO:0000256" key="9">
    <source>
        <dbReference type="RuleBase" id="RU367104"/>
    </source>
</evidence>
<dbReference type="InterPro" id="IPR003323">
    <property type="entry name" value="OTU_dom"/>
</dbReference>
<keyword evidence="5 9" id="KW-0833">Ubl conjugation pathway</keyword>
<keyword evidence="3" id="KW-0479">Metal-binding</keyword>
<keyword evidence="4" id="KW-0863">Zinc-finger</keyword>
<comment type="subcellular location">
    <subcellularLocation>
        <location evidence="9">Cytoplasm</location>
    </subcellularLocation>
</comment>
<dbReference type="InterPro" id="IPR038765">
    <property type="entry name" value="Papain-like_cys_pep_sf"/>
</dbReference>
<evidence type="ECO:0000256" key="1">
    <source>
        <dbReference type="ARBA" id="ARBA00000707"/>
    </source>
</evidence>
<feature type="domain" description="OTU1 Ubl" evidence="11">
    <location>
        <begin position="1"/>
        <end position="53"/>
    </location>
</feature>
<dbReference type="EC" id="3.4.19.12" evidence="9"/>
<evidence type="ECO:0000259" key="10">
    <source>
        <dbReference type="Pfam" id="PF02338"/>
    </source>
</evidence>
<name>A0A261Y618_9FUNG</name>
<sequence length="320" mass="35064">MLLKIRYGNAAQTLPPTLSDTSTYKDLLEAISQVTQYPTSEIEVKNGFPPKVLSASPDILLKDLKVKHGDALIVSRVASTVASAAPTSPRVQESNSPASTTHTASIVGAESAAISMAQGEMILRVDASRRQFLSIQFCGYVLDKKQTSARQLRQVVCDYILQHPVEFSEVILGRPPQQYCQWILKDESWGGAIELSIFSKVFQLVISSVDVQTGRTDRFGEGAYSDEVFILYSGIHYDALALSPAEGAPEAFDQTRFDASEADLVRANVQQLASTLRAMGQYTDLENFTLRCGICQKGLKGEKDARAHAMTTGHVDFTEY</sequence>
<evidence type="ECO:0000259" key="12">
    <source>
        <dbReference type="Pfam" id="PF24560"/>
    </source>
</evidence>
<dbReference type="EMBL" id="MVBO01000007">
    <property type="protein sequence ID" value="OZJ06042.1"/>
    <property type="molecule type" value="Genomic_DNA"/>
</dbReference>
<dbReference type="PANTHER" id="PTHR13312">
    <property type="entry name" value="HIV-INDUCED PROTEIN-7-LIKE PROTEASE"/>
    <property type="match status" value="1"/>
</dbReference>
<dbReference type="AlphaFoldDB" id="A0A261Y618"/>
<dbReference type="Gene3D" id="3.10.20.90">
    <property type="entry name" value="Phosphatidylinositol 3-kinase Catalytic Subunit, Chain A, domain 1"/>
    <property type="match status" value="1"/>
</dbReference>
<proteinExistence type="predicted"/>
<dbReference type="Pfam" id="PF02338">
    <property type="entry name" value="OTU"/>
    <property type="match status" value="1"/>
</dbReference>
<gene>
    <name evidence="13" type="ORF">BZG36_01144</name>
</gene>
<evidence type="ECO:0000256" key="3">
    <source>
        <dbReference type="ARBA" id="ARBA00022723"/>
    </source>
</evidence>
<evidence type="ECO:0000313" key="14">
    <source>
        <dbReference type="Proteomes" id="UP000242875"/>
    </source>
</evidence>
<comment type="catalytic activity">
    <reaction evidence="1 9">
        <text>Thiol-dependent hydrolysis of ester, thioester, amide, peptide and isopeptide bonds formed by the C-terminal Gly of ubiquitin (a 76-residue protein attached to proteins as an intracellular targeting signal).</text>
        <dbReference type="EC" id="3.4.19.12"/>
    </reaction>
</comment>
<dbReference type="SUPFAM" id="SSF54001">
    <property type="entry name" value="Cysteine proteinases"/>
    <property type="match status" value="1"/>
</dbReference>